<evidence type="ECO:0000259" key="6">
    <source>
        <dbReference type="SMART" id="SM00499"/>
    </source>
</evidence>
<keyword evidence="3" id="KW-0813">Transport</keyword>
<feature type="compositionally biased region" description="Basic and acidic residues" evidence="4">
    <location>
        <begin position="194"/>
        <end position="204"/>
    </location>
</feature>
<dbReference type="PANTHER" id="PTHR36053:SF1">
    <property type="entry name" value="OS04G0680300 PROTEIN"/>
    <property type="match status" value="1"/>
</dbReference>
<evidence type="ECO:0000256" key="1">
    <source>
        <dbReference type="ARBA" id="ARBA00009748"/>
    </source>
</evidence>
<feature type="signal peptide" evidence="5">
    <location>
        <begin position="1"/>
        <end position="22"/>
    </location>
</feature>
<comment type="similarity">
    <text evidence="1 3">Belongs to the plant LTP family.</text>
</comment>
<feature type="domain" description="Bifunctional inhibitor/plant lipid transfer protein/seed storage helical" evidence="6">
    <location>
        <begin position="26"/>
        <end position="110"/>
    </location>
</feature>
<dbReference type="EMBL" id="CAMGYJ010000005">
    <property type="protein sequence ID" value="CAI0414586.1"/>
    <property type="molecule type" value="Genomic_DNA"/>
</dbReference>
<keyword evidence="5" id="KW-0732">Signal</keyword>
<dbReference type="SMART" id="SM00499">
    <property type="entry name" value="AAI"/>
    <property type="match status" value="1"/>
</dbReference>
<evidence type="ECO:0000313" key="7">
    <source>
        <dbReference type="EMBL" id="CAI0414586.1"/>
    </source>
</evidence>
<dbReference type="InterPro" id="IPR000528">
    <property type="entry name" value="Plant_nsLTP"/>
</dbReference>
<evidence type="ECO:0000256" key="5">
    <source>
        <dbReference type="SAM" id="SignalP"/>
    </source>
</evidence>
<dbReference type="Gene3D" id="1.10.110.10">
    <property type="entry name" value="Plant lipid-transfer and hydrophobic proteins"/>
    <property type="match status" value="1"/>
</dbReference>
<accession>A0AAV0JXS7</accession>
<gene>
    <name evidence="7" type="ORF">LITE_LOCUS16350</name>
</gene>
<feature type="region of interest" description="Disordered" evidence="4">
    <location>
        <begin position="192"/>
        <end position="241"/>
    </location>
</feature>
<dbReference type="InterPro" id="IPR016140">
    <property type="entry name" value="Bifunc_inhib/LTP/seed_store"/>
</dbReference>
<dbReference type="CDD" id="cd01960">
    <property type="entry name" value="nsLTP1"/>
    <property type="match status" value="1"/>
</dbReference>
<dbReference type="Pfam" id="PF00234">
    <property type="entry name" value="Tryp_alpha_amyl"/>
    <property type="match status" value="1"/>
</dbReference>
<organism evidence="7 8">
    <name type="scientific">Linum tenue</name>
    <dbReference type="NCBI Taxonomy" id="586396"/>
    <lineage>
        <taxon>Eukaryota</taxon>
        <taxon>Viridiplantae</taxon>
        <taxon>Streptophyta</taxon>
        <taxon>Embryophyta</taxon>
        <taxon>Tracheophyta</taxon>
        <taxon>Spermatophyta</taxon>
        <taxon>Magnoliopsida</taxon>
        <taxon>eudicotyledons</taxon>
        <taxon>Gunneridae</taxon>
        <taxon>Pentapetalae</taxon>
        <taxon>rosids</taxon>
        <taxon>fabids</taxon>
        <taxon>Malpighiales</taxon>
        <taxon>Linaceae</taxon>
        <taxon>Linum</taxon>
    </lineage>
</organism>
<evidence type="ECO:0000256" key="4">
    <source>
        <dbReference type="SAM" id="MobiDB-lite"/>
    </source>
</evidence>
<dbReference type="InterPro" id="IPR036312">
    <property type="entry name" value="Bifun_inhib/LTP/seed_sf"/>
</dbReference>
<evidence type="ECO:0000313" key="8">
    <source>
        <dbReference type="Proteomes" id="UP001154282"/>
    </source>
</evidence>
<protein>
    <recommendedName>
        <fullName evidence="3">Non-specific lipid-transfer protein</fullName>
    </recommendedName>
</protein>
<evidence type="ECO:0000256" key="3">
    <source>
        <dbReference type="RuleBase" id="RU000628"/>
    </source>
</evidence>
<feature type="chain" id="PRO_5043359171" description="Non-specific lipid-transfer protein" evidence="5">
    <location>
        <begin position="23"/>
        <end position="241"/>
    </location>
</feature>
<name>A0AAV0JXS7_9ROSI</name>
<dbReference type="PRINTS" id="PR00382">
    <property type="entry name" value="LIPIDTRNSFER"/>
</dbReference>
<dbReference type="Proteomes" id="UP001154282">
    <property type="component" value="Unassembled WGS sequence"/>
</dbReference>
<dbReference type="PANTHER" id="PTHR36053">
    <property type="entry name" value="OSJNBB0017I01.18 PROTEIN"/>
    <property type="match status" value="1"/>
</dbReference>
<keyword evidence="3" id="KW-0446">Lipid-binding</keyword>
<keyword evidence="2" id="KW-1015">Disulfide bond</keyword>
<dbReference type="AlphaFoldDB" id="A0AAV0JXS7"/>
<reference evidence="7" key="1">
    <citation type="submission" date="2022-08" db="EMBL/GenBank/DDBJ databases">
        <authorList>
            <person name="Gutierrez-Valencia J."/>
        </authorList>
    </citation>
    <scope>NUCLEOTIDE SEQUENCE</scope>
</reference>
<keyword evidence="8" id="KW-1185">Reference proteome</keyword>
<proteinExistence type="inferred from homology"/>
<comment type="function">
    <text evidence="3">Plant non-specific lipid-transfer proteins transfer phospholipids as well as galactolipids across membranes. May play a role in wax or cutin deposition in the cell walls of expanding epidermal cells and certain secretory tissues.</text>
</comment>
<comment type="caution">
    <text evidence="7">The sequence shown here is derived from an EMBL/GenBank/DDBJ whole genome shotgun (WGS) entry which is preliminary data.</text>
</comment>
<dbReference type="GO" id="GO:0006869">
    <property type="term" value="P:lipid transport"/>
    <property type="evidence" value="ECO:0007669"/>
    <property type="project" value="InterPro"/>
</dbReference>
<sequence length="241" mass="25501">MKGATAAVLVISMLAMIQAGDAAISCGQVDGDLAPCIPYLTTGAGDPAPKCCDGIRSLKASTATVDDRRAACACVKAAADHYPVKEDAASSLPTKCGVAISIPISKAINCQRKHVVALSVCFPFYLFANGALYATLIDSGRVFCKKGCNADGDTWEECLEACEEICYKDPVLKDQQWSAYIDRSPGAASYSEFDINKDKVDQTRPNRPCKPSSPPEKPPSSAHKPSTTIADEQEDVPCTSA</sequence>
<dbReference type="SUPFAM" id="SSF47699">
    <property type="entry name" value="Bifunctional inhibitor/lipid-transfer protein/seed storage 2S albumin"/>
    <property type="match status" value="1"/>
</dbReference>
<dbReference type="GO" id="GO:0008289">
    <property type="term" value="F:lipid binding"/>
    <property type="evidence" value="ECO:0007669"/>
    <property type="project" value="UniProtKB-KW"/>
</dbReference>
<evidence type="ECO:0000256" key="2">
    <source>
        <dbReference type="ARBA" id="ARBA00023157"/>
    </source>
</evidence>